<dbReference type="RefSeq" id="WP_280103521.1">
    <property type="nucleotide sequence ID" value="NZ_CP122961.1"/>
</dbReference>
<dbReference type="EMBL" id="CP122961">
    <property type="protein sequence ID" value="WGI23661.1"/>
    <property type="molecule type" value="Genomic_DNA"/>
</dbReference>
<protein>
    <submittedName>
        <fullName evidence="1">Uncharacterized protein</fullName>
    </submittedName>
</protein>
<reference evidence="1" key="1">
    <citation type="submission" date="2023-04" db="EMBL/GenBank/DDBJ databases">
        <title>Complete genome sequence of Halomonas alkaliantarctica MSP3 isolated from marine sediment, Jeju Island.</title>
        <authorList>
            <person name="Park S.-J."/>
        </authorList>
    </citation>
    <scope>NUCLEOTIDE SEQUENCE</scope>
    <source>
        <strain evidence="1">MSP3</strain>
    </source>
</reference>
<dbReference type="Proteomes" id="UP001179830">
    <property type="component" value="Chromosome"/>
</dbReference>
<keyword evidence="2" id="KW-1185">Reference proteome</keyword>
<name>A0ABY8LIK0_9GAMM</name>
<gene>
    <name evidence="1" type="ORF">QEN58_09855</name>
</gene>
<evidence type="ECO:0000313" key="1">
    <source>
        <dbReference type="EMBL" id="WGI23661.1"/>
    </source>
</evidence>
<proteinExistence type="predicted"/>
<evidence type="ECO:0000313" key="2">
    <source>
        <dbReference type="Proteomes" id="UP001179830"/>
    </source>
</evidence>
<sequence>MNLYNAQAVTGTLTANGINTAFLFTLMPCQELALAINLQRKYAVLLETCQHGIFCQTWLAHRNAQHESHQKFECYYSHPETALSEIRAIHRHLNSLLDDSKGGAV</sequence>
<accession>A0ABY8LIK0</accession>
<organism evidence="1 2">
    <name type="scientific">Halomonas alkaliantarctica</name>
    <dbReference type="NCBI Taxonomy" id="232346"/>
    <lineage>
        <taxon>Bacteria</taxon>
        <taxon>Pseudomonadati</taxon>
        <taxon>Pseudomonadota</taxon>
        <taxon>Gammaproteobacteria</taxon>
        <taxon>Oceanospirillales</taxon>
        <taxon>Halomonadaceae</taxon>
        <taxon>Halomonas</taxon>
    </lineage>
</organism>